<sequence length="442" mass="49315">MTNIPNWKSELIFVKETLISDAHPALITDFHHGHGTFAYPYPTDPFDEVLWSRLARHTFEAQTFLEPILYLAGLPSTWEHALSNPSILVDGEGMKPGQTPTLFVRRTGQPINVGSPSVDRLKVVDDNNLSSKKKCSITAALEEGATVIKLSATASSSKHESKKRKQEVPRRTSVRGRVPPPPSNAPKGVGKHPRVLARHMGEFGGWFRLSCSCLHYPPLKNGLDSLSLDDLANVYDIHALPLSLFGNMLMNECRVVSHAYSKLKDDVVDASVENSRKMLSGELARLLSSANEAERLGQICRDLEAKRDFLLLNESEEIVALSTKLNIVDLERIELVRDHLPLAVKKLFASKHFNRALGDLQQKASTYGRSQALDEVHGLGDSLDFKDVEDYHPDAKKIYDEVAESFYKLEFPYISLWVEKDGQMLGELAAMDPYVTQKATSQ</sequence>
<protein>
    <submittedName>
        <fullName evidence="2">Uncharacterized protein</fullName>
    </submittedName>
</protein>
<evidence type="ECO:0000313" key="3">
    <source>
        <dbReference type="Proteomes" id="UP001151760"/>
    </source>
</evidence>
<keyword evidence="3" id="KW-1185">Reference proteome</keyword>
<name>A0ABQ5GZQ6_9ASTR</name>
<reference evidence="2" key="2">
    <citation type="submission" date="2022-01" db="EMBL/GenBank/DDBJ databases">
        <authorList>
            <person name="Yamashiro T."/>
            <person name="Shiraishi A."/>
            <person name="Satake H."/>
            <person name="Nakayama K."/>
        </authorList>
    </citation>
    <scope>NUCLEOTIDE SEQUENCE</scope>
</reference>
<evidence type="ECO:0000313" key="2">
    <source>
        <dbReference type="EMBL" id="GJT80288.1"/>
    </source>
</evidence>
<gene>
    <name evidence="2" type="ORF">Tco_1054630</name>
</gene>
<feature type="region of interest" description="Disordered" evidence="1">
    <location>
        <begin position="153"/>
        <end position="192"/>
    </location>
</feature>
<evidence type="ECO:0000256" key="1">
    <source>
        <dbReference type="SAM" id="MobiDB-lite"/>
    </source>
</evidence>
<dbReference type="Proteomes" id="UP001151760">
    <property type="component" value="Unassembled WGS sequence"/>
</dbReference>
<reference evidence="2" key="1">
    <citation type="journal article" date="2022" name="Int. J. Mol. Sci.">
        <title>Draft Genome of Tanacetum Coccineum: Genomic Comparison of Closely Related Tanacetum-Family Plants.</title>
        <authorList>
            <person name="Yamashiro T."/>
            <person name="Shiraishi A."/>
            <person name="Nakayama K."/>
            <person name="Satake H."/>
        </authorList>
    </citation>
    <scope>NUCLEOTIDE SEQUENCE</scope>
</reference>
<accession>A0ABQ5GZQ6</accession>
<organism evidence="2 3">
    <name type="scientific">Tanacetum coccineum</name>
    <dbReference type="NCBI Taxonomy" id="301880"/>
    <lineage>
        <taxon>Eukaryota</taxon>
        <taxon>Viridiplantae</taxon>
        <taxon>Streptophyta</taxon>
        <taxon>Embryophyta</taxon>
        <taxon>Tracheophyta</taxon>
        <taxon>Spermatophyta</taxon>
        <taxon>Magnoliopsida</taxon>
        <taxon>eudicotyledons</taxon>
        <taxon>Gunneridae</taxon>
        <taxon>Pentapetalae</taxon>
        <taxon>asterids</taxon>
        <taxon>campanulids</taxon>
        <taxon>Asterales</taxon>
        <taxon>Asteraceae</taxon>
        <taxon>Asteroideae</taxon>
        <taxon>Anthemideae</taxon>
        <taxon>Anthemidinae</taxon>
        <taxon>Tanacetum</taxon>
    </lineage>
</organism>
<comment type="caution">
    <text evidence="2">The sequence shown here is derived from an EMBL/GenBank/DDBJ whole genome shotgun (WGS) entry which is preliminary data.</text>
</comment>
<dbReference type="EMBL" id="BQNB010018977">
    <property type="protein sequence ID" value="GJT80288.1"/>
    <property type="molecule type" value="Genomic_DNA"/>
</dbReference>
<proteinExistence type="predicted"/>